<evidence type="ECO:0000256" key="1">
    <source>
        <dbReference type="SAM" id="Phobius"/>
    </source>
</evidence>
<dbReference type="KEGG" id="scb:SCAB_89821"/>
<dbReference type="eggNOG" id="ENOG503271G">
    <property type="taxonomic scope" value="Bacteria"/>
</dbReference>
<feature type="transmembrane region" description="Helical" evidence="1">
    <location>
        <begin position="131"/>
        <end position="154"/>
    </location>
</feature>
<feature type="transmembrane region" description="Helical" evidence="1">
    <location>
        <begin position="60"/>
        <end position="80"/>
    </location>
</feature>
<keyword evidence="3" id="KW-1185">Reference proteome</keyword>
<evidence type="ECO:0000313" key="3">
    <source>
        <dbReference type="Proteomes" id="UP000001444"/>
    </source>
</evidence>
<evidence type="ECO:0000313" key="2">
    <source>
        <dbReference type="EMBL" id="CBG75915.1"/>
    </source>
</evidence>
<feature type="transmembrane region" description="Helical" evidence="1">
    <location>
        <begin position="100"/>
        <end position="124"/>
    </location>
</feature>
<organism evidence="2 3">
    <name type="scientific">Streptomyces scabiei (strain 87.22)</name>
    <dbReference type="NCBI Taxonomy" id="680198"/>
    <lineage>
        <taxon>Bacteria</taxon>
        <taxon>Bacillati</taxon>
        <taxon>Actinomycetota</taxon>
        <taxon>Actinomycetes</taxon>
        <taxon>Kitasatosporales</taxon>
        <taxon>Streptomycetaceae</taxon>
        <taxon>Streptomyces</taxon>
    </lineage>
</organism>
<keyword evidence="1" id="KW-1133">Transmembrane helix</keyword>
<accession>C9Z812</accession>
<dbReference type="GeneID" id="24312844"/>
<feature type="transmembrane region" description="Helical" evidence="1">
    <location>
        <begin position="25"/>
        <end position="48"/>
    </location>
</feature>
<protein>
    <submittedName>
        <fullName evidence="2">Putative integral membrane protein</fullName>
    </submittedName>
</protein>
<proteinExistence type="predicted"/>
<dbReference type="HOGENOM" id="CLU_1609903_0_0_11"/>
<dbReference type="EMBL" id="FN554889">
    <property type="protein sequence ID" value="CBG75915.1"/>
    <property type="molecule type" value="Genomic_DNA"/>
</dbReference>
<name>C9Z812_STRSW</name>
<dbReference type="RefSeq" id="WP_013006349.1">
    <property type="nucleotide sequence ID" value="NC_013929.1"/>
</dbReference>
<reference evidence="2 3" key="1">
    <citation type="journal article" date="2010" name="Mol. Plant Microbe Interact.">
        <title>Streptomyces scabies 87-22 contains a coronafacic acid-like biosynthetic cluster that contributes to plant-microbe interactions.</title>
        <authorList>
            <person name="Bignell D.R."/>
            <person name="Seipke R.F."/>
            <person name="Huguet-Tapia J.C."/>
            <person name="Chambers A.H."/>
            <person name="Parry R.J."/>
            <person name="Loria R."/>
        </authorList>
    </citation>
    <scope>NUCLEOTIDE SEQUENCE [LARGE SCALE GENOMIC DNA]</scope>
    <source>
        <strain evidence="2 3">87.22</strain>
    </source>
</reference>
<sequence length="165" mass="17250">MELSVAVAFDNYWAGSYRPRPPLGWHWVIGTAPSILLMCAALLGALITGRKGILRRSLSALAWTVAAFTSFSLPLLLFASGADLCETVPPPVPLYLDPVLMVPVCLAASLAVGSLASAGAWVVTRRRMHDVGLYAVWIASAGVAVLLLLGPILAASPTCSPMHGG</sequence>
<gene>
    <name evidence="2" type="ordered locus">SCAB_89821</name>
</gene>
<keyword evidence="1" id="KW-0812">Transmembrane</keyword>
<dbReference type="AlphaFoldDB" id="C9Z812"/>
<dbReference type="Proteomes" id="UP000001444">
    <property type="component" value="Chromosome"/>
</dbReference>
<keyword evidence="1" id="KW-0472">Membrane</keyword>